<evidence type="ECO:0000313" key="13">
    <source>
        <dbReference type="EMBL" id="KEH20090.1"/>
    </source>
</evidence>
<evidence type="ECO:0000256" key="10">
    <source>
        <dbReference type="ARBA" id="ARBA00023239"/>
    </source>
</evidence>
<dbReference type="NCBIfam" id="TIGR00224">
    <property type="entry name" value="pckA"/>
    <property type="match status" value="1"/>
</dbReference>
<dbReference type="InterPro" id="IPR001272">
    <property type="entry name" value="PEP_carboxykinase_ATP"/>
</dbReference>
<evidence type="ECO:0000256" key="4">
    <source>
        <dbReference type="ARBA" id="ARBA00012363"/>
    </source>
</evidence>
<evidence type="ECO:0000313" key="14">
    <source>
        <dbReference type="EMBL" id="RHN41508.1"/>
    </source>
</evidence>
<dbReference type="GO" id="GO:0004612">
    <property type="term" value="F:phosphoenolpyruvate carboxykinase (ATP) activity"/>
    <property type="evidence" value="ECO:0000318"/>
    <property type="project" value="GO_Central"/>
</dbReference>
<evidence type="ECO:0000256" key="11">
    <source>
        <dbReference type="ARBA" id="ARBA00047371"/>
    </source>
</evidence>
<evidence type="ECO:0000256" key="8">
    <source>
        <dbReference type="ARBA" id="ARBA00022793"/>
    </source>
</evidence>
<dbReference type="PROSITE" id="PS00532">
    <property type="entry name" value="PEPCK_ATP"/>
    <property type="match status" value="1"/>
</dbReference>
<keyword evidence="5" id="KW-0312">Gluconeogenesis</keyword>
<dbReference type="Gene3D" id="3.90.228.20">
    <property type="match status" value="1"/>
</dbReference>
<evidence type="ECO:0000256" key="9">
    <source>
        <dbReference type="ARBA" id="ARBA00022840"/>
    </source>
</evidence>
<dbReference type="FunFam" id="2.170.8.10:FF:000001">
    <property type="entry name" value="Phosphoenolpyruvate carboxykinase (ATP)"/>
    <property type="match status" value="1"/>
</dbReference>
<evidence type="ECO:0000313" key="15">
    <source>
        <dbReference type="EnsemblPlants" id="KEH20090"/>
    </source>
</evidence>
<evidence type="ECO:0000256" key="5">
    <source>
        <dbReference type="ARBA" id="ARBA00022432"/>
    </source>
</evidence>
<dbReference type="InterPro" id="IPR008210">
    <property type="entry name" value="PEP_carboxykinase_N"/>
</dbReference>
<dbReference type="InterPro" id="IPR013035">
    <property type="entry name" value="PEP_carboxykinase_C"/>
</dbReference>
<protein>
    <recommendedName>
        <fullName evidence="4">phosphoenolpyruvate carboxykinase (ATP)</fullName>
        <ecNumber evidence="4">4.1.1.49</ecNumber>
    </recommendedName>
</protein>
<feature type="region of interest" description="Disordered" evidence="12">
    <location>
        <begin position="1"/>
        <end position="72"/>
    </location>
</feature>
<dbReference type="KEGG" id="mtr:25501396"/>
<dbReference type="NCBIfam" id="NF006820">
    <property type="entry name" value="PRK09344.1-2"/>
    <property type="match status" value="1"/>
</dbReference>
<dbReference type="Gene3D" id="2.170.8.10">
    <property type="entry name" value="Phosphoenolpyruvate Carboxykinase, domain 2"/>
    <property type="match status" value="1"/>
</dbReference>
<proteinExistence type="inferred from homology"/>
<dbReference type="PANTHER" id="PTHR30031">
    <property type="entry name" value="PHOSPHOENOLPYRUVATE CARBOXYKINASE ATP"/>
    <property type="match status" value="1"/>
</dbReference>
<dbReference type="OrthoDB" id="184182at2759"/>
<dbReference type="Gramene" id="rna47840">
    <property type="protein sequence ID" value="RHN41508.1"/>
    <property type="gene ID" value="gene47840"/>
</dbReference>
<dbReference type="Pfam" id="PF01293">
    <property type="entry name" value="PEPCK_ATP"/>
    <property type="match status" value="1"/>
</dbReference>
<evidence type="ECO:0000256" key="7">
    <source>
        <dbReference type="ARBA" id="ARBA00022741"/>
    </source>
</evidence>
<evidence type="ECO:0000313" key="16">
    <source>
        <dbReference type="Proteomes" id="UP000002051"/>
    </source>
</evidence>
<keyword evidence="10 14" id="KW-0456">Lyase</keyword>
<sequence>MPASDNVAMENETHDNNVNKQLSDDEGSVQTVKASTIDELHSLQKKKNTTPSGSQADLSTLPDDNPQKQQLQSISASLASFARETGPKVVKGDPASRLETQRVAHVPHQRITPTIAVSDSSLKFTHVLYNLSPAELYEQAIKYEKGSFITSTGALATLSGAKTGRCPRDKRVVKDDLTENELWWGKGSPNIEMDEHSFMVNRERAVDYLNSLDKVFVNDQFLNWDPENRIKVRIVSARAYHSLFMHNMCIRPTPKELENFGTPDFTIYNAGRFPCNRYTHYMTSSTSVDLNLSRKEMVILGTQYAGEMKKGLFSVMHYLMPKRQILSLHSGSNMGKDGDVALFFGLSGTGKTTLSTDHNRYLIGDDEHCWSENGVSNIEGGCYAKCIDLSREKEPDIWNAIKFGTVVENVVFDEHFRVVDYTDKSVTENTRAAYPIEYIPNAKLPCVGPHPKNVILLACDAFGVLPPVSKLSLSQTMYHFISGYTALVAGTEEGIKEPQATFSACFGAAFIMLHPTKYAAMLAEKMQNHGATGWLVNTGWSGGSYGSGNRIKLGYTRKIIDAIHSGSLLNVQYKKTEIFGLEIPTEVEGVPSEILDPQNTWSDKNAYFETLLKLAGLFKKNFETFTNYTIGGDNKLTEDILAAGPIF</sequence>
<dbReference type="PANTHER" id="PTHR30031:SF0">
    <property type="entry name" value="PHOSPHOENOLPYRUVATE CARBOXYKINASE (ATP)"/>
    <property type="match status" value="1"/>
</dbReference>
<dbReference type="EMBL" id="PSQE01000008">
    <property type="protein sequence ID" value="RHN41508.1"/>
    <property type="molecule type" value="Genomic_DNA"/>
</dbReference>
<dbReference type="EnsemblPlants" id="KEH20090">
    <property type="protein sequence ID" value="KEH20090"/>
    <property type="gene ID" value="MTR_8g067275"/>
</dbReference>
<evidence type="ECO:0000256" key="1">
    <source>
        <dbReference type="ARBA" id="ARBA00004496"/>
    </source>
</evidence>
<evidence type="ECO:0000256" key="3">
    <source>
        <dbReference type="ARBA" id="ARBA00006052"/>
    </source>
</evidence>
<evidence type="ECO:0000256" key="2">
    <source>
        <dbReference type="ARBA" id="ARBA00004742"/>
    </source>
</evidence>
<dbReference type="InterPro" id="IPR015994">
    <property type="entry name" value="PEPCK_ATP_CS"/>
</dbReference>
<reference evidence="15" key="3">
    <citation type="submission" date="2015-04" db="UniProtKB">
        <authorList>
            <consortium name="EnsemblPlants"/>
        </authorList>
    </citation>
    <scope>IDENTIFICATION</scope>
    <source>
        <strain evidence="15">cv. Jemalong A17</strain>
    </source>
</reference>
<keyword evidence="8" id="KW-0210">Decarboxylase</keyword>
<comment type="pathway">
    <text evidence="2">Carbohydrate biosynthesis; gluconeogenesis.</text>
</comment>
<dbReference type="SUPFAM" id="SSF53795">
    <property type="entry name" value="PEP carboxykinase-like"/>
    <property type="match status" value="1"/>
</dbReference>
<comment type="catalytic activity">
    <reaction evidence="11">
        <text>oxaloacetate + ATP = phosphoenolpyruvate + ADP + CO2</text>
        <dbReference type="Rhea" id="RHEA:18617"/>
        <dbReference type="ChEBI" id="CHEBI:16452"/>
        <dbReference type="ChEBI" id="CHEBI:16526"/>
        <dbReference type="ChEBI" id="CHEBI:30616"/>
        <dbReference type="ChEBI" id="CHEBI:58702"/>
        <dbReference type="ChEBI" id="CHEBI:456216"/>
        <dbReference type="EC" id="4.1.1.49"/>
    </reaction>
</comment>
<keyword evidence="7" id="KW-0547">Nucleotide-binding</keyword>
<dbReference type="AlphaFoldDB" id="A0A072U2Q3"/>
<keyword evidence="9" id="KW-0067">ATP-binding</keyword>
<dbReference type="STRING" id="3880.A0A072U2Q3"/>
<keyword evidence="6" id="KW-0963">Cytoplasm</keyword>
<dbReference type="UniPathway" id="UPA00138"/>
<dbReference type="NCBIfam" id="NF006821">
    <property type="entry name" value="PRK09344.1-3"/>
    <property type="match status" value="1"/>
</dbReference>
<keyword evidence="16" id="KW-1185">Reference proteome</keyword>
<dbReference type="PIRSF" id="PIRSF006294">
    <property type="entry name" value="PEP_crbxkin"/>
    <property type="match status" value="1"/>
</dbReference>
<accession>A0A072U2Q3</accession>
<dbReference type="EC" id="4.1.1.49" evidence="4"/>
<dbReference type="HAMAP" id="MF_00453">
    <property type="entry name" value="PEPCK_ATP"/>
    <property type="match status" value="1"/>
</dbReference>
<dbReference type="EMBL" id="CM001224">
    <property type="protein sequence ID" value="KEH20090.1"/>
    <property type="molecule type" value="Genomic_DNA"/>
</dbReference>
<evidence type="ECO:0000256" key="6">
    <source>
        <dbReference type="ARBA" id="ARBA00022490"/>
    </source>
</evidence>
<name>A0A072U2Q3_MEDTR</name>
<reference evidence="13 16" key="2">
    <citation type="journal article" date="2014" name="BMC Genomics">
        <title>An improved genome release (version Mt4.0) for the model legume Medicago truncatula.</title>
        <authorList>
            <person name="Tang H."/>
            <person name="Krishnakumar V."/>
            <person name="Bidwell S."/>
            <person name="Rosen B."/>
            <person name="Chan A."/>
            <person name="Zhou S."/>
            <person name="Gentzbittel L."/>
            <person name="Childs K.L."/>
            <person name="Yandell M."/>
            <person name="Gundlach H."/>
            <person name="Mayer K.F."/>
            <person name="Schwartz D.C."/>
            <person name="Town C.D."/>
        </authorList>
    </citation>
    <scope>GENOME REANNOTATION</scope>
    <source>
        <strain evidence="13">A17</strain>
        <strain evidence="15 16">cv. Jemalong A17</strain>
    </source>
</reference>
<comment type="subcellular location">
    <subcellularLocation>
        <location evidence="1">Cytoplasm</location>
    </subcellularLocation>
</comment>
<reference evidence="13 16" key="1">
    <citation type="journal article" date="2011" name="Nature">
        <title>The Medicago genome provides insight into the evolution of rhizobial symbioses.</title>
        <authorList>
            <person name="Young N.D."/>
            <person name="Debelle F."/>
            <person name="Oldroyd G.E."/>
            <person name="Geurts R."/>
            <person name="Cannon S.B."/>
            <person name="Udvardi M.K."/>
            <person name="Benedito V.A."/>
            <person name="Mayer K.F."/>
            <person name="Gouzy J."/>
            <person name="Schoof H."/>
            <person name="Van de Peer Y."/>
            <person name="Proost S."/>
            <person name="Cook D.R."/>
            <person name="Meyers B.C."/>
            <person name="Spannagl M."/>
            <person name="Cheung F."/>
            <person name="De Mita S."/>
            <person name="Krishnakumar V."/>
            <person name="Gundlach H."/>
            <person name="Zhou S."/>
            <person name="Mudge J."/>
            <person name="Bharti A.K."/>
            <person name="Murray J.D."/>
            <person name="Naoumkina M.A."/>
            <person name="Rosen B."/>
            <person name="Silverstein K.A."/>
            <person name="Tang H."/>
            <person name="Rombauts S."/>
            <person name="Zhao P.X."/>
            <person name="Zhou P."/>
            <person name="Barbe V."/>
            <person name="Bardou P."/>
            <person name="Bechner M."/>
            <person name="Bellec A."/>
            <person name="Berger A."/>
            <person name="Berges H."/>
            <person name="Bidwell S."/>
            <person name="Bisseling T."/>
            <person name="Choisne N."/>
            <person name="Couloux A."/>
            <person name="Denny R."/>
            <person name="Deshpande S."/>
            <person name="Dai X."/>
            <person name="Doyle J.J."/>
            <person name="Dudez A.M."/>
            <person name="Farmer A.D."/>
            <person name="Fouteau S."/>
            <person name="Franken C."/>
            <person name="Gibelin C."/>
            <person name="Gish J."/>
            <person name="Goldstein S."/>
            <person name="Gonzalez A.J."/>
            <person name="Green P.J."/>
            <person name="Hallab A."/>
            <person name="Hartog M."/>
            <person name="Hua A."/>
            <person name="Humphray S.J."/>
            <person name="Jeong D.H."/>
            <person name="Jing Y."/>
            <person name="Jocker A."/>
            <person name="Kenton S.M."/>
            <person name="Kim D.J."/>
            <person name="Klee K."/>
            <person name="Lai H."/>
            <person name="Lang C."/>
            <person name="Lin S."/>
            <person name="Macmil S.L."/>
            <person name="Magdelenat G."/>
            <person name="Matthews L."/>
            <person name="McCorrison J."/>
            <person name="Monaghan E.L."/>
            <person name="Mun J.H."/>
            <person name="Najar F.Z."/>
            <person name="Nicholson C."/>
            <person name="Noirot C."/>
            <person name="O'Bleness M."/>
            <person name="Paule C.R."/>
            <person name="Poulain J."/>
            <person name="Prion F."/>
            <person name="Qin B."/>
            <person name="Qu C."/>
            <person name="Retzel E.F."/>
            <person name="Riddle C."/>
            <person name="Sallet E."/>
            <person name="Samain S."/>
            <person name="Samson N."/>
            <person name="Sanders I."/>
            <person name="Saurat O."/>
            <person name="Scarpelli C."/>
            <person name="Schiex T."/>
            <person name="Segurens B."/>
            <person name="Severin A.J."/>
            <person name="Sherrier D.J."/>
            <person name="Shi R."/>
            <person name="Sims S."/>
            <person name="Singer S.R."/>
            <person name="Sinharoy S."/>
            <person name="Sterck L."/>
            <person name="Viollet A."/>
            <person name="Wang B.B."/>
            <person name="Wang K."/>
            <person name="Wang M."/>
            <person name="Wang X."/>
            <person name="Warfsmann J."/>
            <person name="Weissenbach J."/>
            <person name="White D.D."/>
            <person name="White J.D."/>
            <person name="Wiley G.B."/>
            <person name="Wincker P."/>
            <person name="Xing Y."/>
            <person name="Yang L."/>
            <person name="Yao Z."/>
            <person name="Ying F."/>
            <person name="Zhai J."/>
            <person name="Zhou L."/>
            <person name="Zuber A."/>
            <person name="Denarie J."/>
            <person name="Dixon R.A."/>
            <person name="May G.D."/>
            <person name="Schwartz D.C."/>
            <person name="Rogers J."/>
            <person name="Quetier F."/>
            <person name="Town C.D."/>
            <person name="Roe B.A."/>
        </authorList>
    </citation>
    <scope>NUCLEOTIDE SEQUENCE [LARGE SCALE GENOMIC DNA]</scope>
    <source>
        <strain evidence="13">A17</strain>
        <strain evidence="15 16">cv. Jemalong A17</strain>
    </source>
</reference>
<dbReference type="GO" id="GO:0006094">
    <property type="term" value="P:gluconeogenesis"/>
    <property type="evidence" value="ECO:0000318"/>
    <property type="project" value="GO_Central"/>
</dbReference>
<dbReference type="GO" id="GO:0005829">
    <property type="term" value="C:cytosol"/>
    <property type="evidence" value="ECO:0000318"/>
    <property type="project" value="GO_Central"/>
</dbReference>
<feature type="compositionally biased region" description="Polar residues" evidence="12">
    <location>
        <begin position="49"/>
        <end position="58"/>
    </location>
</feature>
<dbReference type="SUPFAM" id="SSF68923">
    <property type="entry name" value="PEP carboxykinase N-terminal domain"/>
    <property type="match status" value="1"/>
</dbReference>
<dbReference type="HOGENOM" id="CLU_018247_0_1_1"/>
<organism evidence="13 16">
    <name type="scientific">Medicago truncatula</name>
    <name type="common">Barrel medic</name>
    <name type="synonym">Medicago tribuloides</name>
    <dbReference type="NCBI Taxonomy" id="3880"/>
    <lineage>
        <taxon>Eukaryota</taxon>
        <taxon>Viridiplantae</taxon>
        <taxon>Streptophyta</taxon>
        <taxon>Embryophyta</taxon>
        <taxon>Tracheophyta</taxon>
        <taxon>Spermatophyta</taxon>
        <taxon>Magnoliopsida</taxon>
        <taxon>eudicotyledons</taxon>
        <taxon>Gunneridae</taxon>
        <taxon>Pentapetalae</taxon>
        <taxon>rosids</taxon>
        <taxon>fabids</taxon>
        <taxon>Fabales</taxon>
        <taxon>Fabaceae</taxon>
        <taxon>Papilionoideae</taxon>
        <taxon>50 kb inversion clade</taxon>
        <taxon>NPAAA clade</taxon>
        <taxon>Hologalegina</taxon>
        <taxon>IRL clade</taxon>
        <taxon>Trifolieae</taxon>
        <taxon>Medicago</taxon>
    </lineage>
</organism>
<dbReference type="CDD" id="cd00484">
    <property type="entry name" value="PEPCK_ATP"/>
    <property type="match status" value="1"/>
</dbReference>
<gene>
    <name evidence="15" type="primary">25501396</name>
    <name evidence="13" type="ordered locus">MTR_8g067275</name>
    <name evidence="14" type="ORF">MtrunA17_Chr8g0366821</name>
</gene>
<dbReference type="GO" id="GO:0005524">
    <property type="term" value="F:ATP binding"/>
    <property type="evidence" value="ECO:0007669"/>
    <property type="project" value="UniProtKB-KW"/>
</dbReference>
<dbReference type="Gene3D" id="3.40.449.10">
    <property type="entry name" value="Phosphoenolpyruvate Carboxykinase, domain 1"/>
    <property type="match status" value="1"/>
</dbReference>
<dbReference type="Proteomes" id="UP000265566">
    <property type="component" value="Chromosome 8"/>
</dbReference>
<reference evidence="14" key="4">
    <citation type="journal article" date="2018" name="Nat. Plants">
        <title>Whole-genome landscape of Medicago truncatula symbiotic genes.</title>
        <authorList>
            <person name="Pecrix Y."/>
            <person name="Gamas P."/>
            <person name="Carrere S."/>
        </authorList>
    </citation>
    <scope>NUCLEOTIDE SEQUENCE</scope>
    <source>
        <tissue evidence="14">Leaves</tissue>
    </source>
</reference>
<evidence type="ECO:0000256" key="12">
    <source>
        <dbReference type="SAM" id="MobiDB-lite"/>
    </source>
</evidence>
<comment type="similarity">
    <text evidence="3">Belongs to the phosphoenolpyruvate carboxykinase (ATP) family.</text>
</comment>
<dbReference type="FunFam" id="3.40.449.10:FF:000009">
    <property type="entry name" value="Uncharacterized protein"/>
    <property type="match status" value="1"/>
</dbReference>
<dbReference type="Proteomes" id="UP000002051">
    <property type="component" value="Chromosome 8"/>
</dbReference>